<accession>A0AAV0Z1P2</accession>
<keyword evidence="3" id="KW-1185">Reference proteome</keyword>
<reference evidence="2 3" key="1">
    <citation type="submission" date="2023-01" db="EMBL/GenBank/DDBJ databases">
        <authorList>
            <person name="Kreplak J."/>
        </authorList>
    </citation>
    <scope>NUCLEOTIDE SEQUENCE [LARGE SCALE GENOMIC DNA]</scope>
</reference>
<dbReference type="EMBL" id="OX451736">
    <property type="protein sequence ID" value="CAI8590908.1"/>
    <property type="molecule type" value="Genomic_DNA"/>
</dbReference>
<dbReference type="Proteomes" id="UP001157006">
    <property type="component" value="Chromosome 1L"/>
</dbReference>
<feature type="transmembrane region" description="Helical" evidence="1">
    <location>
        <begin position="119"/>
        <end position="138"/>
    </location>
</feature>
<keyword evidence="1" id="KW-1133">Transmembrane helix</keyword>
<name>A0AAV0Z1P2_VICFA</name>
<proteinExistence type="predicted"/>
<evidence type="ECO:0000313" key="2">
    <source>
        <dbReference type="EMBL" id="CAI8590908.1"/>
    </source>
</evidence>
<keyword evidence="1" id="KW-0472">Membrane</keyword>
<dbReference type="AlphaFoldDB" id="A0AAV0Z1P2"/>
<sequence length="185" mass="21101">MVLQLLAVERENGQIEVLNPITGVSQATISKPNDLIVHSQENNIIGLHLFGKQNLEIDSRNFIRTCISIHCQRLLNDTSNYDEGSIASGDYSDVIVYEIQFEVADTSGSSRGNNNYRMCIYYFFFIHFSCIAILHFFTSHDFTYAEHFHCLSIHAMIKSFGTKAGFFRSFPQKDPKLIFSVSTRI</sequence>
<gene>
    <name evidence="2" type="ORF">VFH_I463160</name>
</gene>
<evidence type="ECO:0000313" key="3">
    <source>
        <dbReference type="Proteomes" id="UP001157006"/>
    </source>
</evidence>
<protein>
    <submittedName>
        <fullName evidence="2">Uncharacterized protein</fullName>
    </submittedName>
</protein>
<keyword evidence="1" id="KW-0812">Transmembrane</keyword>
<organism evidence="2 3">
    <name type="scientific">Vicia faba</name>
    <name type="common">Broad bean</name>
    <name type="synonym">Faba vulgaris</name>
    <dbReference type="NCBI Taxonomy" id="3906"/>
    <lineage>
        <taxon>Eukaryota</taxon>
        <taxon>Viridiplantae</taxon>
        <taxon>Streptophyta</taxon>
        <taxon>Embryophyta</taxon>
        <taxon>Tracheophyta</taxon>
        <taxon>Spermatophyta</taxon>
        <taxon>Magnoliopsida</taxon>
        <taxon>eudicotyledons</taxon>
        <taxon>Gunneridae</taxon>
        <taxon>Pentapetalae</taxon>
        <taxon>rosids</taxon>
        <taxon>fabids</taxon>
        <taxon>Fabales</taxon>
        <taxon>Fabaceae</taxon>
        <taxon>Papilionoideae</taxon>
        <taxon>50 kb inversion clade</taxon>
        <taxon>NPAAA clade</taxon>
        <taxon>Hologalegina</taxon>
        <taxon>IRL clade</taxon>
        <taxon>Fabeae</taxon>
        <taxon>Vicia</taxon>
    </lineage>
</organism>
<evidence type="ECO:0000256" key="1">
    <source>
        <dbReference type="SAM" id="Phobius"/>
    </source>
</evidence>